<keyword evidence="2 6" id="KW-0812">Transmembrane</keyword>
<protein>
    <recommendedName>
        <fullName evidence="7">Rhodopsin domain-containing protein</fullName>
    </recommendedName>
</protein>
<evidence type="ECO:0000256" key="6">
    <source>
        <dbReference type="SAM" id="Phobius"/>
    </source>
</evidence>
<evidence type="ECO:0000313" key="8">
    <source>
        <dbReference type="EMBL" id="RDW60503.1"/>
    </source>
</evidence>
<proteinExistence type="inferred from homology"/>
<dbReference type="PANTHER" id="PTHR33048">
    <property type="entry name" value="PTH11-LIKE INTEGRAL MEMBRANE PROTEIN (AFU_ORTHOLOGUE AFUA_5G11245)"/>
    <property type="match status" value="1"/>
</dbReference>
<keyword evidence="4 6" id="KW-0472">Membrane</keyword>
<evidence type="ECO:0000313" key="9">
    <source>
        <dbReference type="Proteomes" id="UP000256690"/>
    </source>
</evidence>
<reference evidence="8 9" key="1">
    <citation type="journal article" date="2018" name="IMA Fungus">
        <title>IMA Genome-F 9: Draft genome sequence of Annulohypoxylon stygium, Aspergillus mulundensis, Berkeleyomyces basicola (syn. Thielaviopsis basicola), Ceratocystis smalleyi, two Cercospora beticola strains, Coleophoma cylindrospora, Fusarium fracticaudum, Phialophora cf. hyalina, and Morchella septimelata.</title>
        <authorList>
            <person name="Wingfield B.D."/>
            <person name="Bills G.F."/>
            <person name="Dong Y."/>
            <person name="Huang W."/>
            <person name="Nel W.J."/>
            <person name="Swalarsk-Parry B.S."/>
            <person name="Vaghefi N."/>
            <person name="Wilken P.M."/>
            <person name="An Z."/>
            <person name="de Beer Z.W."/>
            <person name="De Vos L."/>
            <person name="Chen L."/>
            <person name="Duong T.A."/>
            <person name="Gao Y."/>
            <person name="Hammerbacher A."/>
            <person name="Kikkert J.R."/>
            <person name="Li Y."/>
            <person name="Li H."/>
            <person name="Li K."/>
            <person name="Li Q."/>
            <person name="Liu X."/>
            <person name="Ma X."/>
            <person name="Naidoo K."/>
            <person name="Pethybridge S.J."/>
            <person name="Sun J."/>
            <person name="Steenkamp E.T."/>
            <person name="van der Nest M.A."/>
            <person name="van Wyk S."/>
            <person name="Wingfield M.J."/>
            <person name="Xiong C."/>
            <person name="Yue Q."/>
            <person name="Zhang X."/>
        </authorList>
    </citation>
    <scope>NUCLEOTIDE SEQUENCE [LARGE SCALE GENOMIC DNA]</scope>
    <source>
        <strain evidence="8 9">DSM 5745</strain>
    </source>
</reference>
<dbReference type="AlphaFoldDB" id="A0A3D8QFA0"/>
<feature type="transmembrane region" description="Helical" evidence="6">
    <location>
        <begin position="192"/>
        <end position="215"/>
    </location>
</feature>
<evidence type="ECO:0000259" key="7">
    <source>
        <dbReference type="Pfam" id="PF20684"/>
    </source>
</evidence>
<feature type="transmembrane region" description="Helical" evidence="6">
    <location>
        <begin position="127"/>
        <end position="144"/>
    </location>
</feature>
<comment type="subcellular location">
    <subcellularLocation>
        <location evidence="1">Membrane</location>
        <topology evidence="1">Multi-pass membrane protein</topology>
    </subcellularLocation>
</comment>
<feature type="transmembrane region" description="Helical" evidence="6">
    <location>
        <begin position="235"/>
        <end position="255"/>
    </location>
</feature>
<dbReference type="InterPro" id="IPR052337">
    <property type="entry name" value="SAT4-like"/>
</dbReference>
<evidence type="ECO:0000256" key="5">
    <source>
        <dbReference type="ARBA" id="ARBA00038359"/>
    </source>
</evidence>
<dbReference type="PANTHER" id="PTHR33048:SF64">
    <property type="entry name" value="INTEGRAL MEMBRANE PROTEIN"/>
    <property type="match status" value="1"/>
</dbReference>
<dbReference type="RefSeq" id="XP_026598615.1">
    <property type="nucleotide sequence ID" value="XM_026752977.1"/>
</dbReference>
<keyword evidence="9" id="KW-1185">Reference proteome</keyword>
<comment type="caution">
    <text evidence="8">The sequence shown here is derived from an EMBL/GenBank/DDBJ whole genome shotgun (WGS) entry which is preliminary data.</text>
</comment>
<comment type="similarity">
    <text evidence="5">Belongs to the SAT4 family.</text>
</comment>
<evidence type="ECO:0000256" key="4">
    <source>
        <dbReference type="ARBA" id="ARBA00023136"/>
    </source>
</evidence>
<feature type="transmembrane region" description="Helical" evidence="6">
    <location>
        <begin position="156"/>
        <end position="180"/>
    </location>
</feature>
<dbReference type="EMBL" id="PVWQ01000018">
    <property type="protein sequence ID" value="RDW60503.1"/>
    <property type="molecule type" value="Genomic_DNA"/>
</dbReference>
<keyword evidence="3 6" id="KW-1133">Transmembrane helix</keyword>
<name>A0A3D8QFA0_9EURO</name>
<dbReference type="OrthoDB" id="10017208at2759"/>
<evidence type="ECO:0000256" key="2">
    <source>
        <dbReference type="ARBA" id="ARBA00022692"/>
    </source>
</evidence>
<feature type="transmembrane region" description="Helical" evidence="6">
    <location>
        <begin position="19"/>
        <end position="38"/>
    </location>
</feature>
<dbReference type="GO" id="GO:0016020">
    <property type="term" value="C:membrane"/>
    <property type="evidence" value="ECO:0007669"/>
    <property type="project" value="UniProtKB-SubCell"/>
</dbReference>
<accession>A0A3D8QFA0</accession>
<feature type="domain" description="Rhodopsin" evidence="7">
    <location>
        <begin position="36"/>
        <end position="252"/>
    </location>
</feature>
<dbReference type="Pfam" id="PF20684">
    <property type="entry name" value="Fung_rhodopsin"/>
    <property type="match status" value="1"/>
</dbReference>
<evidence type="ECO:0000256" key="3">
    <source>
        <dbReference type="ARBA" id="ARBA00022989"/>
    </source>
</evidence>
<dbReference type="GeneID" id="38121331"/>
<sequence length="353" mass="38718">MGWVHNLQTPDPNSHISRVNGVCLSFATAACIAVALRFHVRINVKKSLWVDDYATLSSAVLEAVYAGLTVAQTRWGLGLSAEYLPEANEVMMGKMQYIEGPTYTLALLGFKISLLASYLRIGGFVKLYRVVIFAVIAACIARQWDKSIPGTCINTVASYYGIAGTSLGFDAIIIALPLPILAKLQLKLRQKILLGMLFSLGFFVTIIQIIRIFTVKHLKTYTDSQAVILWSHVEVSLGIIISCVPTYGPYFRALAINISSYRRRPTQGYGQSYGETYGVSSRNAKGTSRIYDNSMPMTGIIGSGSRMGDNDSQESILAERNSAEAAQMHDRAKGMGIRIATEVRVETGPREPE</sequence>
<gene>
    <name evidence="8" type="ORF">DSM5745_10961</name>
</gene>
<dbReference type="Proteomes" id="UP000256690">
    <property type="component" value="Unassembled WGS sequence"/>
</dbReference>
<dbReference type="InterPro" id="IPR049326">
    <property type="entry name" value="Rhodopsin_dom_fungi"/>
</dbReference>
<organism evidence="8 9">
    <name type="scientific">Aspergillus mulundensis</name>
    <dbReference type="NCBI Taxonomy" id="1810919"/>
    <lineage>
        <taxon>Eukaryota</taxon>
        <taxon>Fungi</taxon>
        <taxon>Dikarya</taxon>
        <taxon>Ascomycota</taxon>
        <taxon>Pezizomycotina</taxon>
        <taxon>Eurotiomycetes</taxon>
        <taxon>Eurotiomycetidae</taxon>
        <taxon>Eurotiales</taxon>
        <taxon>Aspergillaceae</taxon>
        <taxon>Aspergillus</taxon>
        <taxon>Aspergillus subgen. Nidulantes</taxon>
    </lineage>
</organism>
<evidence type="ECO:0000256" key="1">
    <source>
        <dbReference type="ARBA" id="ARBA00004141"/>
    </source>
</evidence>